<name>A0A7J7EC14_DICBM</name>
<proteinExistence type="predicted"/>
<dbReference type="InterPro" id="IPR013783">
    <property type="entry name" value="Ig-like_fold"/>
</dbReference>
<evidence type="ECO:0000256" key="1">
    <source>
        <dbReference type="SAM" id="SignalP"/>
    </source>
</evidence>
<gene>
    <name evidence="2" type="ORF">HPG69_016894</name>
</gene>
<organism evidence="2 3">
    <name type="scientific">Diceros bicornis minor</name>
    <name type="common">South-central black rhinoceros</name>
    <dbReference type="NCBI Taxonomy" id="77932"/>
    <lineage>
        <taxon>Eukaryota</taxon>
        <taxon>Metazoa</taxon>
        <taxon>Chordata</taxon>
        <taxon>Craniata</taxon>
        <taxon>Vertebrata</taxon>
        <taxon>Euteleostomi</taxon>
        <taxon>Mammalia</taxon>
        <taxon>Eutheria</taxon>
        <taxon>Laurasiatheria</taxon>
        <taxon>Perissodactyla</taxon>
        <taxon>Rhinocerotidae</taxon>
        <taxon>Diceros</taxon>
    </lineage>
</organism>
<dbReference type="InterPro" id="IPR042495">
    <property type="entry name" value="PDGFRL"/>
</dbReference>
<dbReference type="AlphaFoldDB" id="A0A7J7EC14"/>
<accession>A0A7J7EC14</accession>
<dbReference type="PANTHER" id="PTHR15360">
    <property type="entry name" value="PLATELET-DERIVED GROWTH FACTOR RECEPTOR LIKE"/>
    <property type="match status" value="1"/>
</dbReference>
<dbReference type="PANTHER" id="PTHR15360:SF2">
    <property type="entry name" value="PLATELET-DERIVED GROWTH FACTOR RECEPTOR-LIKE PROTEIN"/>
    <property type="match status" value="1"/>
</dbReference>
<dbReference type="Proteomes" id="UP000551758">
    <property type="component" value="Unassembled WGS sequence"/>
</dbReference>
<reference evidence="2 3" key="1">
    <citation type="journal article" date="2020" name="Mol. Biol. Evol.">
        <title>Interspecific Gene Flow and the Evolution of Specialization in Black and White Rhinoceros.</title>
        <authorList>
            <person name="Moodley Y."/>
            <person name="Westbury M.V."/>
            <person name="Russo I.M."/>
            <person name="Gopalakrishnan S."/>
            <person name="Rakotoarivelo A."/>
            <person name="Olsen R.A."/>
            <person name="Prost S."/>
            <person name="Tunstall T."/>
            <person name="Ryder O.A."/>
            <person name="Dalen L."/>
            <person name="Bruford M.W."/>
        </authorList>
    </citation>
    <scope>NUCLEOTIDE SEQUENCE [LARGE SCALE GENOMIC DNA]</scope>
    <source>
        <strain evidence="2">SBR-YM</strain>
        <tissue evidence="2">Skin</tissue>
    </source>
</reference>
<evidence type="ECO:0000313" key="2">
    <source>
        <dbReference type="EMBL" id="KAF5913278.1"/>
    </source>
</evidence>
<evidence type="ECO:0000313" key="3">
    <source>
        <dbReference type="Proteomes" id="UP000551758"/>
    </source>
</evidence>
<feature type="signal peptide" evidence="1">
    <location>
        <begin position="1"/>
        <end position="21"/>
    </location>
</feature>
<feature type="chain" id="PRO_5029821766" evidence="1">
    <location>
        <begin position="22"/>
        <end position="87"/>
    </location>
</feature>
<dbReference type="EMBL" id="JACDTQ010003641">
    <property type="protein sequence ID" value="KAF5913278.1"/>
    <property type="molecule type" value="Genomic_DNA"/>
</dbReference>
<dbReference type="Pfam" id="PF21339">
    <property type="entry name" value="VEGFR-1-like_Ig-like"/>
    <property type="match status" value="1"/>
</dbReference>
<comment type="caution">
    <text evidence="2">The sequence shown here is derived from an EMBL/GenBank/DDBJ whole genome shotgun (WGS) entry which is preliminary data.</text>
</comment>
<keyword evidence="1" id="KW-0732">Signal</keyword>
<dbReference type="Gene3D" id="2.60.40.10">
    <property type="entry name" value="Immunoglobulins"/>
    <property type="match status" value="1"/>
</dbReference>
<keyword evidence="3" id="KW-1185">Reference proteome</keyword>
<sequence>MNPRALCVLSRCLLLCVISDPEELFVPTEDYHEVVQLHGHQPVLLPCQVTNPLAQATLHQEFPLEEVPVDGTDISFDVKKGFTIPRP</sequence>
<protein>
    <submittedName>
        <fullName evidence="2">Uncharacterized protein</fullName>
    </submittedName>
</protein>